<gene>
    <name evidence="1" type="ORF">MBOT_21140</name>
</gene>
<evidence type="ECO:0000313" key="2">
    <source>
        <dbReference type="Proteomes" id="UP000465361"/>
    </source>
</evidence>
<dbReference type="RefSeq" id="WP_163757016.1">
    <property type="nucleotide sequence ID" value="NZ_BLKW01000004.1"/>
</dbReference>
<organism evidence="1 2">
    <name type="scientific">Mycobacterium botniense</name>
    <dbReference type="NCBI Taxonomy" id="84962"/>
    <lineage>
        <taxon>Bacteria</taxon>
        <taxon>Bacillati</taxon>
        <taxon>Actinomycetota</taxon>
        <taxon>Actinomycetes</taxon>
        <taxon>Mycobacteriales</taxon>
        <taxon>Mycobacteriaceae</taxon>
        <taxon>Mycobacterium</taxon>
    </lineage>
</organism>
<accession>A0A7I9XY63</accession>
<sequence>MTPKQLLRSSLCLAHLPVDLITEFGSYPIRLAQAIAAGVALGWKYTRPSDGETLIIRPWHTDHPARRAS</sequence>
<dbReference type="EMBL" id="BLKW01000004">
    <property type="protein sequence ID" value="GFG74749.1"/>
    <property type="molecule type" value="Genomic_DNA"/>
</dbReference>
<comment type="caution">
    <text evidence="1">The sequence shown here is derived from an EMBL/GenBank/DDBJ whole genome shotgun (WGS) entry which is preliminary data.</text>
</comment>
<name>A0A7I9XY63_9MYCO</name>
<protein>
    <submittedName>
        <fullName evidence="1">Uncharacterized protein</fullName>
    </submittedName>
</protein>
<dbReference type="Proteomes" id="UP000465361">
    <property type="component" value="Unassembled WGS sequence"/>
</dbReference>
<reference evidence="1 2" key="1">
    <citation type="journal article" date="2019" name="Emerg. Microbes Infect.">
        <title>Comprehensive subspecies identification of 175 nontuberculous mycobacteria species based on 7547 genomic profiles.</title>
        <authorList>
            <person name="Matsumoto Y."/>
            <person name="Kinjo T."/>
            <person name="Motooka D."/>
            <person name="Nabeya D."/>
            <person name="Jung N."/>
            <person name="Uechi K."/>
            <person name="Horii T."/>
            <person name="Iida T."/>
            <person name="Fujita J."/>
            <person name="Nakamura S."/>
        </authorList>
    </citation>
    <scope>NUCLEOTIDE SEQUENCE [LARGE SCALE GENOMIC DNA]</scope>
    <source>
        <strain evidence="1 2">JCM 17322</strain>
    </source>
</reference>
<evidence type="ECO:0000313" key="1">
    <source>
        <dbReference type="EMBL" id="GFG74749.1"/>
    </source>
</evidence>
<proteinExistence type="predicted"/>
<keyword evidence="2" id="KW-1185">Reference proteome</keyword>
<dbReference type="AlphaFoldDB" id="A0A7I9XY63"/>